<dbReference type="Proteomes" id="UP000240527">
    <property type="component" value="Chromosome"/>
</dbReference>
<keyword evidence="9" id="KW-1185">Reference proteome</keyword>
<dbReference type="InterPro" id="IPR039672">
    <property type="entry name" value="MFS_2"/>
</dbReference>
<name>A0ABM6TGA1_9CAUL</name>
<keyword evidence="3 6" id="KW-1133">Transmembrane helix</keyword>
<sequence length="465" mass="49369">MTERKSSWALARFASPAVPIAAMGLPLVVYLPEYYVTSLGLSLTTVGAAFLIVKLVDMLLDPVLGGLMDNTRSRFGRFRPWLAAGSPVIAIGSYALFMAQPGVGALYLWFWLSVVYVGYSMVVLSQTAWGAVLSSDYQQRSRVFAWWQGANVVGMILVLCLPPIVTGVFKGDHLDSIAAMGWFIVVLAPLAVLLAVSTVGEPVAPPRHGKTGLKQYLGLLTRPSVRRLLIADLLMGLAPGIAGTLFLFFFERMKGFDKTQSGVLLLIYFIAALAGAPIWPMLAKRIGKHKALAVASVVYAIVQLATVFMPPGEVVLGMIVLVLAGLPYSAAQLLVRSMMADIGDEERLLTGVDKTGLLYAIVTGTLKLGYALAVGVFIILGALGFDPKTPTAAGDAALIGLYAFAPAALGLMVAAVMMRYPLDANRLAEIQRQLAARDAAEASSKPAAQPDPHAPDANALVAPAE</sequence>
<evidence type="ECO:0000313" key="9">
    <source>
        <dbReference type="Proteomes" id="UP000240527"/>
    </source>
</evidence>
<dbReference type="InterPro" id="IPR020846">
    <property type="entry name" value="MFS_dom"/>
</dbReference>
<feature type="transmembrane region" description="Helical" evidence="6">
    <location>
        <begin position="397"/>
        <end position="417"/>
    </location>
</feature>
<feature type="transmembrane region" description="Helical" evidence="6">
    <location>
        <begin position="177"/>
        <end position="200"/>
    </location>
</feature>
<dbReference type="CDD" id="cd17332">
    <property type="entry name" value="MFS_MelB_like"/>
    <property type="match status" value="1"/>
</dbReference>
<dbReference type="EMBL" id="CP027850">
    <property type="protein sequence ID" value="AVQ02192.1"/>
    <property type="molecule type" value="Genomic_DNA"/>
</dbReference>
<feature type="compositionally biased region" description="Low complexity" evidence="5">
    <location>
        <begin position="446"/>
        <end position="459"/>
    </location>
</feature>
<evidence type="ECO:0000256" key="2">
    <source>
        <dbReference type="ARBA" id="ARBA00022692"/>
    </source>
</evidence>
<feature type="transmembrane region" description="Helical" evidence="6">
    <location>
        <begin position="35"/>
        <end position="60"/>
    </location>
</feature>
<evidence type="ECO:0000256" key="4">
    <source>
        <dbReference type="ARBA" id="ARBA00023136"/>
    </source>
</evidence>
<dbReference type="SUPFAM" id="SSF103473">
    <property type="entry name" value="MFS general substrate transporter"/>
    <property type="match status" value="1"/>
</dbReference>
<feature type="domain" description="Major facilitator superfamily (MFS) profile" evidence="7">
    <location>
        <begin position="224"/>
        <end position="465"/>
    </location>
</feature>
<evidence type="ECO:0000259" key="7">
    <source>
        <dbReference type="PROSITE" id="PS50850"/>
    </source>
</evidence>
<feature type="transmembrane region" description="Helical" evidence="6">
    <location>
        <begin position="228"/>
        <end position="250"/>
    </location>
</feature>
<evidence type="ECO:0000256" key="5">
    <source>
        <dbReference type="SAM" id="MobiDB-lite"/>
    </source>
</evidence>
<organism evidence="8 9">
    <name type="scientific">Caulobacter segnis</name>
    <dbReference type="NCBI Taxonomy" id="88688"/>
    <lineage>
        <taxon>Bacteria</taxon>
        <taxon>Pseudomonadati</taxon>
        <taxon>Pseudomonadota</taxon>
        <taxon>Alphaproteobacteria</taxon>
        <taxon>Caulobacterales</taxon>
        <taxon>Caulobacteraceae</taxon>
        <taxon>Caulobacter</taxon>
    </lineage>
</organism>
<dbReference type="PANTHER" id="PTHR11328:SF24">
    <property type="entry name" value="MAJOR FACILITATOR SUPERFAMILY (MFS) PROFILE DOMAIN-CONTAINING PROTEIN"/>
    <property type="match status" value="1"/>
</dbReference>
<reference evidence="8 9" key="1">
    <citation type="journal article" date="2015" name="Biotechnol. Bioeng.">
        <title>Genome sequence and phenotypic characterization of Caulobacter segnis.</title>
        <authorList>
            <person name="Patel S."/>
            <person name="Fletcher B."/>
            <person name="Scott D.C."/>
            <person name="Ely B."/>
        </authorList>
    </citation>
    <scope>NUCLEOTIDE SEQUENCE [LARGE SCALE GENOMIC DNA]</scope>
    <source>
        <strain evidence="8 9">TK0059</strain>
    </source>
</reference>
<keyword evidence="4 6" id="KW-0472">Membrane</keyword>
<feature type="region of interest" description="Disordered" evidence="5">
    <location>
        <begin position="438"/>
        <end position="465"/>
    </location>
</feature>
<dbReference type="Gene3D" id="1.20.1250.20">
    <property type="entry name" value="MFS general substrate transporter like domains"/>
    <property type="match status" value="2"/>
</dbReference>
<feature type="transmembrane region" description="Helical" evidence="6">
    <location>
        <begin position="144"/>
        <end position="165"/>
    </location>
</feature>
<feature type="transmembrane region" description="Helical" evidence="6">
    <location>
        <begin position="291"/>
        <end position="309"/>
    </location>
</feature>
<feature type="transmembrane region" description="Helical" evidence="6">
    <location>
        <begin position="356"/>
        <end position="385"/>
    </location>
</feature>
<evidence type="ECO:0000256" key="6">
    <source>
        <dbReference type="SAM" id="Phobius"/>
    </source>
</evidence>
<dbReference type="PANTHER" id="PTHR11328">
    <property type="entry name" value="MAJOR FACILITATOR SUPERFAMILY DOMAIN-CONTAINING PROTEIN"/>
    <property type="match status" value="1"/>
</dbReference>
<dbReference type="PROSITE" id="PS50850">
    <property type="entry name" value="MFS"/>
    <property type="match status" value="1"/>
</dbReference>
<accession>A0ABM6TGA1</accession>
<gene>
    <name evidence="8" type="ORF">B7G68_10200</name>
</gene>
<keyword evidence="2 6" id="KW-0812">Transmembrane</keyword>
<evidence type="ECO:0000256" key="3">
    <source>
        <dbReference type="ARBA" id="ARBA00022989"/>
    </source>
</evidence>
<feature type="transmembrane region" description="Helical" evidence="6">
    <location>
        <begin position="9"/>
        <end position="29"/>
    </location>
</feature>
<dbReference type="Pfam" id="PF13347">
    <property type="entry name" value="MFS_2"/>
    <property type="match status" value="1"/>
</dbReference>
<evidence type="ECO:0000313" key="8">
    <source>
        <dbReference type="EMBL" id="AVQ02192.1"/>
    </source>
</evidence>
<evidence type="ECO:0000256" key="1">
    <source>
        <dbReference type="ARBA" id="ARBA00009617"/>
    </source>
</evidence>
<feature type="transmembrane region" description="Helical" evidence="6">
    <location>
        <begin position="106"/>
        <end position="132"/>
    </location>
</feature>
<feature type="transmembrane region" description="Helical" evidence="6">
    <location>
        <begin position="81"/>
        <end position="100"/>
    </location>
</feature>
<dbReference type="RefSeq" id="WP_013079116.1">
    <property type="nucleotide sequence ID" value="NZ_CP027850.1"/>
</dbReference>
<feature type="transmembrane region" description="Helical" evidence="6">
    <location>
        <begin position="262"/>
        <end position="279"/>
    </location>
</feature>
<comment type="similarity">
    <text evidence="1">Belongs to the sodium:galactoside symporter (TC 2.A.2) family.</text>
</comment>
<proteinExistence type="inferred from homology"/>
<feature type="transmembrane region" description="Helical" evidence="6">
    <location>
        <begin position="315"/>
        <end position="335"/>
    </location>
</feature>
<protein>
    <submittedName>
        <fullName evidence="8">MFS transporter</fullName>
    </submittedName>
</protein>
<dbReference type="InterPro" id="IPR036259">
    <property type="entry name" value="MFS_trans_sf"/>
</dbReference>